<organism evidence="1 2">
    <name type="scientific">Streptomyces luteolifulvus</name>
    <dbReference type="NCBI Taxonomy" id="2615112"/>
    <lineage>
        <taxon>Bacteria</taxon>
        <taxon>Bacillati</taxon>
        <taxon>Actinomycetota</taxon>
        <taxon>Actinomycetes</taxon>
        <taxon>Kitasatosporales</taxon>
        <taxon>Streptomycetaceae</taxon>
        <taxon>Streptomyces</taxon>
    </lineage>
</organism>
<reference evidence="1 2" key="1">
    <citation type="submission" date="2019-09" db="EMBL/GenBank/DDBJ databases">
        <title>Screening of Novel Bioactive Compounds from Soil-Associated.</title>
        <authorList>
            <person name="Zhao S."/>
        </authorList>
    </citation>
    <scope>NUCLEOTIDE SEQUENCE [LARGE SCALE GENOMIC DNA]</scope>
    <source>
        <strain evidence="1 2">HIT-DPA4</strain>
    </source>
</reference>
<proteinExistence type="predicted"/>
<evidence type="ECO:0000313" key="2">
    <source>
        <dbReference type="Proteomes" id="UP000442707"/>
    </source>
</evidence>
<keyword evidence="2" id="KW-1185">Reference proteome</keyword>
<evidence type="ECO:0000313" key="1">
    <source>
        <dbReference type="EMBL" id="KAB1145284.1"/>
    </source>
</evidence>
<dbReference type="AlphaFoldDB" id="A0A6H9UX48"/>
<dbReference type="Proteomes" id="UP000442707">
    <property type="component" value="Unassembled WGS sequence"/>
</dbReference>
<protein>
    <submittedName>
        <fullName evidence="1">Uncharacterized protein</fullName>
    </submittedName>
</protein>
<dbReference type="RefSeq" id="WP_150950264.1">
    <property type="nucleotide sequence ID" value="NZ_VZRB01000012.1"/>
</dbReference>
<accession>A0A6H9UX48</accession>
<sequence>MVFNLISLALSVLALGASAWGVYRQVGRARAASDLAMTTDLLMTHIRDEDFQRDQLWVLSELSGEHGPENGIEGLPYPANYRAWNVAFVYESVSIMLRYDIVNPVILISLAQHRLIKTWETLEPYIAAERRRRGRVVFPFFEDAYVLAKEIDPNVFYEDVGLRCADGSPRTAGSPGGRRRGRFTRRWRTTESGRRRALQHVRARSRMP</sequence>
<gene>
    <name evidence="1" type="ORF">F7R91_19085</name>
</gene>
<comment type="caution">
    <text evidence="1">The sequence shown here is derived from an EMBL/GenBank/DDBJ whole genome shotgun (WGS) entry which is preliminary data.</text>
</comment>
<dbReference type="EMBL" id="VZRB01000012">
    <property type="protein sequence ID" value="KAB1145284.1"/>
    <property type="molecule type" value="Genomic_DNA"/>
</dbReference>
<name>A0A6H9UX48_9ACTN</name>